<feature type="signal peptide" evidence="1">
    <location>
        <begin position="1"/>
        <end position="23"/>
    </location>
</feature>
<feature type="chain" id="PRO_5045158808" evidence="1">
    <location>
        <begin position="24"/>
        <end position="408"/>
    </location>
</feature>
<reference evidence="2 3" key="1">
    <citation type="submission" date="2021-01" db="EMBL/GenBank/DDBJ databases">
        <title>Whole genome shotgun sequence of Microbispora siamensis NBRC 104113.</title>
        <authorList>
            <person name="Komaki H."/>
            <person name="Tamura T."/>
        </authorList>
    </citation>
    <scope>NUCLEOTIDE SEQUENCE [LARGE SCALE GENOMIC DNA]</scope>
    <source>
        <strain evidence="2 3">NBRC 104113</strain>
    </source>
</reference>
<dbReference type="CDD" id="cd06355">
    <property type="entry name" value="PBP1_FmdD-like"/>
    <property type="match status" value="1"/>
</dbReference>
<dbReference type="PRINTS" id="PR00337">
    <property type="entry name" value="LEUILEVALBP"/>
</dbReference>
<dbReference type="EMBL" id="BOOF01000003">
    <property type="protein sequence ID" value="GIH59934.1"/>
    <property type="molecule type" value="Genomic_DNA"/>
</dbReference>
<dbReference type="Pfam" id="PF13433">
    <property type="entry name" value="Peripla_BP_5"/>
    <property type="match status" value="1"/>
</dbReference>
<gene>
    <name evidence="2" type="ORF">Msi02_07510</name>
</gene>
<protein>
    <submittedName>
        <fullName evidence="2">Urea ABC transporter substrate-binding protein</fullName>
    </submittedName>
</protein>
<dbReference type="InterPro" id="IPR028082">
    <property type="entry name" value="Peripla_BP_I"/>
</dbReference>
<dbReference type="NCBIfam" id="TIGR03407">
    <property type="entry name" value="urea_ABC_UrtA"/>
    <property type="match status" value="1"/>
</dbReference>
<evidence type="ECO:0000313" key="2">
    <source>
        <dbReference type="EMBL" id="GIH59934.1"/>
    </source>
</evidence>
<dbReference type="InterPro" id="IPR000709">
    <property type="entry name" value="Leu_Ile_Val-bd"/>
</dbReference>
<organism evidence="2 3">
    <name type="scientific">Microbispora siamensis</name>
    <dbReference type="NCBI Taxonomy" id="564413"/>
    <lineage>
        <taxon>Bacteria</taxon>
        <taxon>Bacillati</taxon>
        <taxon>Actinomycetota</taxon>
        <taxon>Actinomycetes</taxon>
        <taxon>Streptosporangiales</taxon>
        <taxon>Streptosporangiaceae</taxon>
        <taxon>Microbispora</taxon>
    </lineage>
</organism>
<dbReference type="InterPro" id="IPR017777">
    <property type="entry name" value="ABC_urea-bd_UrtA"/>
</dbReference>
<dbReference type="PANTHER" id="PTHR47628">
    <property type="match status" value="1"/>
</dbReference>
<keyword evidence="1" id="KW-0732">Signal</keyword>
<evidence type="ECO:0000256" key="1">
    <source>
        <dbReference type="SAM" id="SignalP"/>
    </source>
</evidence>
<sequence length="408" mass="43788">MRNSLWRTGAVFTLAAVTLAACAGQSSTNDTGASSGGSDTIKVGILHSLSGTMAISEVTVRDAELLAIDEINAAGGVLGKKLEPVVEDGASDWPTFAEKATKLIAQDKVATVFGGWTSASRKAMLPVFEKRKALLWYPVQYEGLESSPYIFYTGATTNQQIVPGLDYLKEKGKKRLFLVGSDYVFPRTANKIIKAYAAANGMEILGEEYTPLGHTEYSTLVNKIVEAKPDAVFNTLNGDSNVAFFKQLKSTGISADQMPVMSVSVAEEEVRGIGVDNVAGHLVAWNYYQTTDTPANQKFVAAFKAKYGADKVTSDPMEAGYNAVYLWAEAVKKAGTTDVEAVKKAAGGVSLDRPEGKVTIDGDNQHVYKTARIGVVQPDGQIKEVWNSGEPIKPDPYLKTYSWAGGLV</sequence>
<proteinExistence type="predicted"/>
<dbReference type="PROSITE" id="PS51257">
    <property type="entry name" value="PROKAR_LIPOPROTEIN"/>
    <property type="match status" value="1"/>
</dbReference>
<keyword evidence="3" id="KW-1185">Reference proteome</keyword>
<comment type="caution">
    <text evidence="2">The sequence shown here is derived from an EMBL/GenBank/DDBJ whole genome shotgun (WGS) entry which is preliminary data.</text>
</comment>
<dbReference type="SUPFAM" id="SSF53822">
    <property type="entry name" value="Periplasmic binding protein-like I"/>
    <property type="match status" value="1"/>
</dbReference>
<dbReference type="Gene3D" id="3.40.50.2300">
    <property type="match status" value="2"/>
</dbReference>
<name>A0ABQ4GEV8_9ACTN</name>
<dbReference type="Proteomes" id="UP000660454">
    <property type="component" value="Unassembled WGS sequence"/>
</dbReference>
<dbReference type="PANTHER" id="PTHR47628:SF1">
    <property type="entry name" value="ALIPHATIC AMIDASE EXPRESSION-REGULATING PROTEIN"/>
    <property type="match status" value="1"/>
</dbReference>
<evidence type="ECO:0000313" key="3">
    <source>
        <dbReference type="Proteomes" id="UP000660454"/>
    </source>
</evidence>
<accession>A0ABQ4GEV8</accession>